<evidence type="ECO:0000313" key="1">
    <source>
        <dbReference type="EMBL" id="QDU94476.1"/>
    </source>
</evidence>
<keyword evidence="2" id="KW-1185">Reference proteome</keyword>
<accession>A0A518DRL7</accession>
<dbReference type="RefSeq" id="WP_231756585.1">
    <property type="nucleotide sequence ID" value="NZ_CP036433.1"/>
</dbReference>
<dbReference type="Proteomes" id="UP000317648">
    <property type="component" value="Chromosome"/>
</dbReference>
<dbReference type="KEGG" id="lcre:Pla8534_22670"/>
<dbReference type="EMBL" id="CP036433">
    <property type="protein sequence ID" value="QDU94476.1"/>
    <property type="molecule type" value="Genomic_DNA"/>
</dbReference>
<dbReference type="AlphaFoldDB" id="A0A518DRL7"/>
<gene>
    <name evidence="1" type="ORF">Pla8534_22670</name>
</gene>
<sequence length="83" mass="9001">MQILITPGGAVRCIYGEAIELSAIGRLSISRGSYVEPDAAGRWFADLAPVNGPKLGPFTQRSDALRAEAKWLELHWLLPLAPT</sequence>
<proteinExistence type="predicted"/>
<name>A0A518DRL7_9BACT</name>
<organism evidence="1 2">
    <name type="scientific">Lignipirellula cremea</name>
    <dbReference type="NCBI Taxonomy" id="2528010"/>
    <lineage>
        <taxon>Bacteria</taxon>
        <taxon>Pseudomonadati</taxon>
        <taxon>Planctomycetota</taxon>
        <taxon>Planctomycetia</taxon>
        <taxon>Pirellulales</taxon>
        <taxon>Pirellulaceae</taxon>
        <taxon>Lignipirellula</taxon>
    </lineage>
</organism>
<reference evidence="1 2" key="1">
    <citation type="submission" date="2019-02" db="EMBL/GenBank/DDBJ databases">
        <title>Deep-cultivation of Planctomycetes and their phenomic and genomic characterization uncovers novel biology.</title>
        <authorList>
            <person name="Wiegand S."/>
            <person name="Jogler M."/>
            <person name="Boedeker C."/>
            <person name="Pinto D."/>
            <person name="Vollmers J."/>
            <person name="Rivas-Marin E."/>
            <person name="Kohn T."/>
            <person name="Peeters S.H."/>
            <person name="Heuer A."/>
            <person name="Rast P."/>
            <person name="Oberbeckmann S."/>
            <person name="Bunk B."/>
            <person name="Jeske O."/>
            <person name="Meyerdierks A."/>
            <person name="Storesund J.E."/>
            <person name="Kallscheuer N."/>
            <person name="Luecker S."/>
            <person name="Lage O.M."/>
            <person name="Pohl T."/>
            <person name="Merkel B.J."/>
            <person name="Hornburger P."/>
            <person name="Mueller R.-W."/>
            <person name="Bruemmer F."/>
            <person name="Labrenz M."/>
            <person name="Spormann A.M."/>
            <person name="Op den Camp H."/>
            <person name="Overmann J."/>
            <person name="Amann R."/>
            <person name="Jetten M.S.M."/>
            <person name="Mascher T."/>
            <person name="Medema M.H."/>
            <person name="Devos D.P."/>
            <person name="Kaster A.-K."/>
            <person name="Ovreas L."/>
            <person name="Rohde M."/>
            <person name="Galperin M.Y."/>
            <person name="Jogler C."/>
        </authorList>
    </citation>
    <scope>NUCLEOTIDE SEQUENCE [LARGE SCALE GENOMIC DNA]</scope>
    <source>
        <strain evidence="1 2">Pla85_3_4</strain>
    </source>
</reference>
<protein>
    <submittedName>
        <fullName evidence="1">Uncharacterized protein</fullName>
    </submittedName>
</protein>
<evidence type="ECO:0000313" key="2">
    <source>
        <dbReference type="Proteomes" id="UP000317648"/>
    </source>
</evidence>